<dbReference type="EMBL" id="JALAYX010000006">
    <property type="protein sequence ID" value="MCJ8240535.1"/>
    <property type="molecule type" value="Genomic_DNA"/>
</dbReference>
<accession>A0ABT0D556</accession>
<evidence type="ECO:0000313" key="3">
    <source>
        <dbReference type="Proteomes" id="UP001522662"/>
    </source>
</evidence>
<protein>
    <submittedName>
        <fullName evidence="2">Glycosyltransferase family 4 protein</fullName>
    </submittedName>
</protein>
<feature type="domain" description="Glycosyl transferase family 1" evidence="1">
    <location>
        <begin position="245"/>
        <end position="380"/>
    </location>
</feature>
<name>A0ABT0D556_9HYPH</name>
<organism evidence="2 3">
    <name type="scientific">Peteryoungia algae</name>
    <dbReference type="NCBI Taxonomy" id="2919917"/>
    <lineage>
        <taxon>Bacteria</taxon>
        <taxon>Pseudomonadati</taxon>
        <taxon>Pseudomonadota</taxon>
        <taxon>Alphaproteobacteria</taxon>
        <taxon>Hyphomicrobiales</taxon>
        <taxon>Rhizobiaceae</taxon>
        <taxon>Peteryoungia</taxon>
    </lineage>
</organism>
<sequence length="441" mass="48380">MTGLTDASGVEGLPRRVVVISDLSEPRDGPSVIALRNAGMLADRGLSVEYFCGDFGRNEELARCGITLHAVGASDLRSSSFARAVVKGLYNVPAARRLKSLIRAKDTPETLYHVHNWSKILSPSIFDALRPVMNRVILTAHDYFLACPNGGYFHFQEGRPCTTRPLSLSCLGANCDRRSRLEKIWRIARDIERRILMDLSGAGAMVLAVHEGMVPLLERGGIPADAIKVLRNPVQPWSDARVHAEANHSFLFVGRLEHDKGVLLLAEAAKQANVPITFVGEGALASEISEIYPAARIAGFKDRDGLKEIAAETRCLVVPTRSRETFSLVAYEAFTSGIPVIISDFAATRDEILEQGVGLSCNPYETGGLSRTLVDLAADDGRIAKMSVKGFHDREVLALSSQDWERRLLDIYRQQIQSAGTRQEAPIRRSRRVTVSIPLLG</sequence>
<reference evidence="2 3" key="1">
    <citation type="submission" date="2022-03" db="EMBL/GenBank/DDBJ databases">
        <title>Rhizobium SSM4.3 sp. nov., isolated from Sediment (Gouqi Island).</title>
        <authorList>
            <person name="Chen G."/>
        </authorList>
    </citation>
    <scope>NUCLEOTIDE SEQUENCE [LARGE SCALE GENOMIC DNA]</scope>
    <source>
        <strain evidence="2 3">SSM4.3</strain>
        <plasmid evidence="2">unnamed</plasmid>
    </source>
</reference>
<dbReference type="CDD" id="cd03801">
    <property type="entry name" value="GT4_PimA-like"/>
    <property type="match status" value="1"/>
</dbReference>
<keyword evidence="3" id="KW-1185">Reference proteome</keyword>
<dbReference type="RefSeq" id="WP_245137866.1">
    <property type="nucleotide sequence ID" value="NZ_CP128477.1"/>
</dbReference>
<proteinExistence type="predicted"/>
<dbReference type="Gene3D" id="3.40.50.2000">
    <property type="entry name" value="Glycogen Phosphorylase B"/>
    <property type="match status" value="2"/>
</dbReference>
<keyword evidence="2" id="KW-0614">Plasmid</keyword>
<comment type="caution">
    <text evidence="2">The sequence shown here is derived from an EMBL/GenBank/DDBJ whole genome shotgun (WGS) entry which is preliminary data.</text>
</comment>
<gene>
    <name evidence="2" type="ORF">MKJ03_19540</name>
</gene>
<dbReference type="SUPFAM" id="SSF53756">
    <property type="entry name" value="UDP-Glycosyltransferase/glycogen phosphorylase"/>
    <property type="match status" value="1"/>
</dbReference>
<geneLocation type="plasmid" evidence="2">
    <name>unnamed</name>
</geneLocation>
<evidence type="ECO:0000259" key="1">
    <source>
        <dbReference type="Pfam" id="PF00534"/>
    </source>
</evidence>
<evidence type="ECO:0000313" key="2">
    <source>
        <dbReference type="EMBL" id="MCJ8240535.1"/>
    </source>
</evidence>
<dbReference type="InterPro" id="IPR001296">
    <property type="entry name" value="Glyco_trans_1"/>
</dbReference>
<dbReference type="PANTHER" id="PTHR45947">
    <property type="entry name" value="SULFOQUINOVOSYL TRANSFERASE SQD2"/>
    <property type="match status" value="1"/>
</dbReference>
<dbReference type="Proteomes" id="UP001522662">
    <property type="component" value="Unassembled WGS sequence"/>
</dbReference>
<dbReference type="InterPro" id="IPR050194">
    <property type="entry name" value="Glycosyltransferase_grp1"/>
</dbReference>
<dbReference type="PANTHER" id="PTHR45947:SF3">
    <property type="entry name" value="SULFOQUINOVOSYL TRANSFERASE SQD2"/>
    <property type="match status" value="1"/>
</dbReference>
<dbReference type="Pfam" id="PF00534">
    <property type="entry name" value="Glycos_transf_1"/>
    <property type="match status" value="1"/>
</dbReference>